<evidence type="ECO:0000256" key="5">
    <source>
        <dbReference type="ARBA" id="ARBA00023136"/>
    </source>
</evidence>
<proteinExistence type="predicted"/>
<name>A0A502HNV0_9PSED</name>
<organism evidence="7 8">
    <name type="scientific">Pseudomonas arsenicoxydans</name>
    <dbReference type="NCBI Taxonomy" id="702115"/>
    <lineage>
        <taxon>Bacteria</taxon>
        <taxon>Pseudomonadati</taxon>
        <taxon>Pseudomonadota</taxon>
        <taxon>Gammaproteobacteria</taxon>
        <taxon>Pseudomonadales</taxon>
        <taxon>Pseudomonadaceae</taxon>
        <taxon>Pseudomonas</taxon>
    </lineage>
</organism>
<dbReference type="RefSeq" id="WP_140669253.1">
    <property type="nucleotide sequence ID" value="NZ_RCZE01000010.1"/>
</dbReference>
<feature type="transmembrane region" description="Helical" evidence="6">
    <location>
        <begin position="70"/>
        <end position="93"/>
    </location>
</feature>
<evidence type="ECO:0000313" key="7">
    <source>
        <dbReference type="EMBL" id="TPG75354.1"/>
    </source>
</evidence>
<dbReference type="Proteomes" id="UP000317933">
    <property type="component" value="Unassembled WGS sequence"/>
</dbReference>
<keyword evidence="5 6" id="KW-0472">Membrane</keyword>
<dbReference type="AlphaFoldDB" id="A0A502HNV0"/>
<protein>
    <submittedName>
        <fullName evidence="7">LysE family translocator</fullName>
    </submittedName>
</protein>
<feature type="transmembrane region" description="Helical" evidence="6">
    <location>
        <begin position="145"/>
        <end position="166"/>
    </location>
</feature>
<dbReference type="PANTHER" id="PTHR30086:SF20">
    <property type="entry name" value="ARGININE EXPORTER PROTEIN ARGO-RELATED"/>
    <property type="match status" value="1"/>
</dbReference>
<dbReference type="Pfam" id="PF01810">
    <property type="entry name" value="LysE"/>
    <property type="match status" value="1"/>
</dbReference>
<keyword evidence="4 6" id="KW-1133">Transmembrane helix</keyword>
<keyword evidence="3 6" id="KW-0812">Transmembrane</keyword>
<evidence type="ECO:0000256" key="4">
    <source>
        <dbReference type="ARBA" id="ARBA00022989"/>
    </source>
</evidence>
<feature type="transmembrane region" description="Helical" evidence="6">
    <location>
        <begin position="186"/>
        <end position="205"/>
    </location>
</feature>
<dbReference type="InterPro" id="IPR001123">
    <property type="entry name" value="LeuE-type"/>
</dbReference>
<evidence type="ECO:0000313" key="8">
    <source>
        <dbReference type="Proteomes" id="UP000317933"/>
    </source>
</evidence>
<evidence type="ECO:0000256" key="1">
    <source>
        <dbReference type="ARBA" id="ARBA00004651"/>
    </source>
</evidence>
<keyword evidence="2" id="KW-1003">Cell membrane</keyword>
<accession>A0A502HNV0</accession>
<comment type="caution">
    <text evidence="7">The sequence shown here is derived from an EMBL/GenBank/DDBJ whole genome shotgun (WGS) entry which is preliminary data.</text>
</comment>
<dbReference type="GO" id="GO:0005886">
    <property type="term" value="C:plasma membrane"/>
    <property type="evidence" value="ECO:0007669"/>
    <property type="project" value="UniProtKB-SubCell"/>
</dbReference>
<sequence>MLLSLNTLLPFLCFAFVASITPGPTNILVLSHSARYGFKAVLPIIFGASISAASMVLLVGCGFGESLNQYALLPAVMKGLGVIGLSYLAWQIFHSPPHSFNQLSLDSPRRAGFWAAACLQWINPKTWMMAMAVVGVFSTTGEDHLLHVMCLSLGFLLVALPCLGVWGGLGVGSARLIGSDRAQINFNRFMGFLLLASTWAGALITEAPST</sequence>
<reference evidence="7 8" key="1">
    <citation type="journal article" date="2019" name="Environ. Microbiol.">
        <title>Species interactions and distinct microbial communities in high Arctic permafrost affected cryosols are associated with the CH4 and CO2 gas fluxes.</title>
        <authorList>
            <person name="Altshuler I."/>
            <person name="Hamel J."/>
            <person name="Turney S."/>
            <person name="Magnuson E."/>
            <person name="Levesque R."/>
            <person name="Greer C."/>
            <person name="Whyte L.G."/>
        </authorList>
    </citation>
    <scope>NUCLEOTIDE SEQUENCE [LARGE SCALE GENOMIC DNA]</scope>
    <source>
        <strain evidence="7 8">E3</strain>
    </source>
</reference>
<dbReference type="EMBL" id="RCZE01000010">
    <property type="protein sequence ID" value="TPG75354.1"/>
    <property type="molecule type" value="Genomic_DNA"/>
</dbReference>
<evidence type="ECO:0000256" key="3">
    <source>
        <dbReference type="ARBA" id="ARBA00022692"/>
    </source>
</evidence>
<gene>
    <name evidence="7" type="ORF">EAH78_21085</name>
</gene>
<dbReference type="GO" id="GO:0033228">
    <property type="term" value="P:cysteine export across plasma membrane"/>
    <property type="evidence" value="ECO:0007669"/>
    <property type="project" value="TreeGrafter"/>
</dbReference>
<evidence type="ECO:0000256" key="2">
    <source>
        <dbReference type="ARBA" id="ARBA00022475"/>
    </source>
</evidence>
<feature type="transmembrane region" description="Helical" evidence="6">
    <location>
        <begin position="41"/>
        <end position="63"/>
    </location>
</feature>
<evidence type="ECO:0000256" key="6">
    <source>
        <dbReference type="SAM" id="Phobius"/>
    </source>
</evidence>
<comment type="subcellular location">
    <subcellularLocation>
        <location evidence="1">Cell membrane</location>
        <topology evidence="1">Multi-pass membrane protein</topology>
    </subcellularLocation>
</comment>
<dbReference type="PANTHER" id="PTHR30086">
    <property type="entry name" value="ARGININE EXPORTER PROTEIN ARGO"/>
    <property type="match status" value="1"/>
</dbReference>
<dbReference type="GO" id="GO:0015171">
    <property type="term" value="F:amino acid transmembrane transporter activity"/>
    <property type="evidence" value="ECO:0007669"/>
    <property type="project" value="TreeGrafter"/>
</dbReference>